<dbReference type="CDD" id="cd15840">
    <property type="entry name" value="SNARE_Qa"/>
    <property type="match status" value="1"/>
</dbReference>
<evidence type="ECO:0000259" key="2">
    <source>
        <dbReference type="PROSITE" id="PS50192"/>
    </source>
</evidence>
<feature type="domain" description="T-SNARE coiled-coil homology" evidence="2">
    <location>
        <begin position="172"/>
        <end position="234"/>
    </location>
</feature>
<dbReference type="PROSITE" id="PS50192">
    <property type="entry name" value="T_SNARE"/>
    <property type="match status" value="1"/>
</dbReference>
<dbReference type="GO" id="GO:0006886">
    <property type="term" value="P:intracellular protein transport"/>
    <property type="evidence" value="ECO:0007669"/>
    <property type="project" value="InterPro"/>
</dbReference>
<dbReference type="OrthoDB" id="364348at2759"/>
<dbReference type="Pfam" id="PF05739">
    <property type="entry name" value="SNARE"/>
    <property type="match status" value="1"/>
</dbReference>
<reference evidence="3" key="2">
    <citation type="submission" date="2021-01" db="EMBL/GenBank/DDBJ databases">
        <authorList>
            <person name="Schikora-Tamarit M.A."/>
        </authorList>
    </citation>
    <scope>NUCLEOTIDE SEQUENCE</scope>
    <source>
        <strain evidence="3">CBS6341</strain>
    </source>
</reference>
<evidence type="ECO:0000256" key="1">
    <source>
        <dbReference type="ARBA" id="ARBA00009063"/>
    </source>
</evidence>
<protein>
    <recommendedName>
        <fullName evidence="2">t-SNARE coiled-coil homology domain-containing protein</fullName>
    </recommendedName>
</protein>
<dbReference type="AlphaFoldDB" id="A0A9P8P7X0"/>
<name>A0A9P8P7X0_9ASCO</name>
<dbReference type="PANTHER" id="PTHR19957">
    <property type="entry name" value="SYNTAXIN"/>
    <property type="match status" value="1"/>
</dbReference>
<dbReference type="PANTHER" id="PTHR19957:SF38">
    <property type="entry name" value="LD27581P"/>
    <property type="match status" value="1"/>
</dbReference>
<dbReference type="Gene3D" id="1.20.58.70">
    <property type="match status" value="1"/>
</dbReference>
<evidence type="ECO:0000313" key="3">
    <source>
        <dbReference type="EMBL" id="KAH3666594.1"/>
    </source>
</evidence>
<dbReference type="GO" id="GO:0000149">
    <property type="term" value="F:SNARE binding"/>
    <property type="evidence" value="ECO:0007669"/>
    <property type="project" value="TreeGrafter"/>
</dbReference>
<dbReference type="GO" id="GO:0006896">
    <property type="term" value="P:Golgi to vacuole transport"/>
    <property type="evidence" value="ECO:0007669"/>
    <property type="project" value="TreeGrafter"/>
</dbReference>
<dbReference type="Pfam" id="PF14523">
    <property type="entry name" value="Syntaxin_2"/>
    <property type="match status" value="1"/>
</dbReference>
<dbReference type="GO" id="GO:0005484">
    <property type="term" value="F:SNAP receptor activity"/>
    <property type="evidence" value="ECO:0007669"/>
    <property type="project" value="InterPro"/>
</dbReference>
<dbReference type="InterPro" id="IPR045242">
    <property type="entry name" value="Syntaxin"/>
</dbReference>
<dbReference type="PROSITE" id="PS00914">
    <property type="entry name" value="SYNTAXIN"/>
    <property type="match status" value="1"/>
</dbReference>
<dbReference type="InterPro" id="IPR006012">
    <property type="entry name" value="Syntaxin/epimorphin_CS"/>
</dbReference>
<dbReference type="InterPro" id="IPR006011">
    <property type="entry name" value="Syntaxin_N"/>
</dbReference>
<dbReference type="InterPro" id="IPR000727">
    <property type="entry name" value="T_SNARE_dom"/>
</dbReference>
<comment type="caution">
    <text evidence="3">The sequence shown here is derived from an EMBL/GenBank/DDBJ whole genome shotgun (WGS) entry which is preliminary data.</text>
</comment>
<accession>A0A9P8P7X0</accession>
<dbReference type="GO" id="GO:0012505">
    <property type="term" value="C:endomembrane system"/>
    <property type="evidence" value="ECO:0007669"/>
    <property type="project" value="TreeGrafter"/>
</dbReference>
<organism evidence="3 4">
    <name type="scientific">Wickerhamomyces mucosus</name>
    <dbReference type="NCBI Taxonomy" id="1378264"/>
    <lineage>
        <taxon>Eukaryota</taxon>
        <taxon>Fungi</taxon>
        <taxon>Dikarya</taxon>
        <taxon>Ascomycota</taxon>
        <taxon>Saccharomycotina</taxon>
        <taxon>Saccharomycetes</taxon>
        <taxon>Phaffomycetales</taxon>
        <taxon>Wickerhamomycetaceae</taxon>
        <taxon>Wickerhamomyces</taxon>
    </lineage>
</organism>
<dbReference type="Gene3D" id="1.20.5.110">
    <property type="match status" value="1"/>
</dbReference>
<dbReference type="InterPro" id="IPR010989">
    <property type="entry name" value="SNARE"/>
</dbReference>
<dbReference type="EMBL" id="JAEUBF010001424">
    <property type="protein sequence ID" value="KAH3666594.1"/>
    <property type="molecule type" value="Genomic_DNA"/>
</dbReference>
<dbReference type="Proteomes" id="UP000769528">
    <property type="component" value="Unassembled WGS sequence"/>
</dbReference>
<dbReference type="GO" id="GO:0048278">
    <property type="term" value="P:vesicle docking"/>
    <property type="evidence" value="ECO:0007669"/>
    <property type="project" value="TreeGrafter"/>
</dbReference>
<gene>
    <name evidence="3" type="ORF">WICMUC_005578</name>
</gene>
<sequence>MSFRDLDVDLEAQKPFTDSPEFDNYSDQASNVLLDINNELITLEKFVNSLKSKKELLSTEQINLKSIKLIETITTNFKGLGSLVKGLNNIEELNPAQQFTKDRINKELKNNLKKFQSLQENFKIITDSITDRAKTALFDEQEVYQNNSQGFQDQELILEENIINNEEFVYQQNLIRERDEEIANIEQGVQELNEIFQDLGTIVQEQGGMVDNIESNIYNFSSSTKNAANELTKALNYQRRSKVQSSLQLTNLNFSSEASKSEHQTVPLCPFNSAAHNQSSSSSFHNLIESSYDDDANKSKLGCHTTCLTSCVCSCKTDIHSNSSLWSSASQIQIDLSLEHDANKSPFEDQSTHLTSFS</sequence>
<evidence type="ECO:0000313" key="4">
    <source>
        <dbReference type="Proteomes" id="UP000769528"/>
    </source>
</evidence>
<dbReference type="SUPFAM" id="SSF47661">
    <property type="entry name" value="t-snare proteins"/>
    <property type="match status" value="1"/>
</dbReference>
<reference evidence="3" key="1">
    <citation type="journal article" date="2021" name="Open Biol.">
        <title>Shared evolutionary footprints suggest mitochondrial oxidative damage underlies multiple complex I losses in fungi.</title>
        <authorList>
            <person name="Schikora-Tamarit M.A."/>
            <person name="Marcet-Houben M."/>
            <person name="Nosek J."/>
            <person name="Gabaldon T."/>
        </authorList>
    </citation>
    <scope>NUCLEOTIDE SEQUENCE</scope>
    <source>
        <strain evidence="3">CBS6341</strain>
    </source>
</reference>
<dbReference type="SMART" id="SM00397">
    <property type="entry name" value="t_SNARE"/>
    <property type="match status" value="1"/>
</dbReference>
<keyword evidence="4" id="KW-1185">Reference proteome</keyword>
<comment type="similarity">
    <text evidence="1">Belongs to the syntaxin family.</text>
</comment>
<dbReference type="GO" id="GO:0006906">
    <property type="term" value="P:vesicle fusion"/>
    <property type="evidence" value="ECO:0007669"/>
    <property type="project" value="TreeGrafter"/>
</dbReference>
<proteinExistence type="inferred from homology"/>
<dbReference type="GO" id="GO:0031201">
    <property type="term" value="C:SNARE complex"/>
    <property type="evidence" value="ECO:0007669"/>
    <property type="project" value="TreeGrafter"/>
</dbReference>